<dbReference type="GO" id="GO:0008270">
    <property type="term" value="F:zinc ion binding"/>
    <property type="evidence" value="ECO:0007669"/>
    <property type="project" value="TreeGrafter"/>
</dbReference>
<evidence type="ECO:0000259" key="1">
    <source>
        <dbReference type="Pfam" id="PF22521"/>
    </source>
</evidence>
<dbReference type="Pfam" id="PF22521">
    <property type="entry name" value="HypF_C_2"/>
    <property type="match status" value="1"/>
</dbReference>
<feature type="non-terminal residue" evidence="2">
    <location>
        <position position="228"/>
    </location>
</feature>
<dbReference type="Gene3D" id="3.30.420.40">
    <property type="match status" value="1"/>
</dbReference>
<proteinExistence type="predicted"/>
<dbReference type="PANTHER" id="PTHR42959:SF1">
    <property type="entry name" value="CARBAMOYLTRANSFERASE HYPF"/>
    <property type="match status" value="1"/>
</dbReference>
<dbReference type="GO" id="GO:0051604">
    <property type="term" value="P:protein maturation"/>
    <property type="evidence" value="ECO:0007669"/>
    <property type="project" value="TreeGrafter"/>
</dbReference>
<protein>
    <recommendedName>
        <fullName evidence="1">Carbamoyltransferase Kae1-like domain-containing protein</fullName>
    </recommendedName>
</protein>
<dbReference type="EMBL" id="BARS01053003">
    <property type="protein sequence ID" value="GAG47804.1"/>
    <property type="molecule type" value="Genomic_DNA"/>
</dbReference>
<feature type="non-terminal residue" evidence="2">
    <location>
        <position position="1"/>
    </location>
</feature>
<comment type="caution">
    <text evidence="2">The sequence shown here is derived from an EMBL/GenBank/DDBJ whole genome shotgun (WGS) entry which is preliminary data.</text>
</comment>
<dbReference type="AlphaFoldDB" id="X0XWQ1"/>
<dbReference type="InterPro" id="IPR051060">
    <property type="entry name" value="Carbamoyltrans_HypF-like"/>
</dbReference>
<name>X0XWQ1_9ZZZZ</name>
<dbReference type="GO" id="GO:0016743">
    <property type="term" value="F:carboxyl- or carbamoyltransferase activity"/>
    <property type="evidence" value="ECO:0007669"/>
    <property type="project" value="TreeGrafter"/>
</dbReference>
<gene>
    <name evidence="2" type="ORF">S01H1_78722</name>
</gene>
<sequence length="228" mass="24052">FDGTGYGPDGHIWGGEVLAATWSSFERYAHLREVPLPGGAAAIRRPARMAVGTLATLEPSLLEHPGAAPLRSRLADGEERILLEMIDRGVNCPPTSSMGRLFDTVAALTGVRDDARYEGQAAIELEAAADTRAAGAYRFELTGSDPVLLDPTPVLASILDDVAAGIPAATISARFHRAVADSVVRVARRAADDTGTDIVTLSGGVFMNRLLLDLAVPSLEKEGLRPLT</sequence>
<accession>X0XWQ1</accession>
<dbReference type="PANTHER" id="PTHR42959">
    <property type="entry name" value="CARBAMOYLTRANSFERASE"/>
    <property type="match status" value="1"/>
</dbReference>
<feature type="domain" description="Carbamoyltransferase Kae1-like" evidence="1">
    <location>
        <begin position="1"/>
        <end position="227"/>
    </location>
</feature>
<evidence type="ECO:0000313" key="2">
    <source>
        <dbReference type="EMBL" id="GAG47804.1"/>
    </source>
</evidence>
<organism evidence="2">
    <name type="scientific">marine sediment metagenome</name>
    <dbReference type="NCBI Taxonomy" id="412755"/>
    <lineage>
        <taxon>unclassified sequences</taxon>
        <taxon>metagenomes</taxon>
        <taxon>ecological metagenomes</taxon>
    </lineage>
</organism>
<reference evidence="2" key="1">
    <citation type="journal article" date="2014" name="Front. Microbiol.">
        <title>High frequency of phylogenetically diverse reductive dehalogenase-homologous genes in deep subseafloor sedimentary metagenomes.</title>
        <authorList>
            <person name="Kawai M."/>
            <person name="Futagami T."/>
            <person name="Toyoda A."/>
            <person name="Takaki Y."/>
            <person name="Nishi S."/>
            <person name="Hori S."/>
            <person name="Arai W."/>
            <person name="Tsubouchi T."/>
            <person name="Morono Y."/>
            <person name="Uchiyama I."/>
            <person name="Ito T."/>
            <person name="Fujiyama A."/>
            <person name="Inagaki F."/>
            <person name="Takami H."/>
        </authorList>
    </citation>
    <scope>NUCLEOTIDE SEQUENCE</scope>
    <source>
        <strain evidence="2">Expedition CK06-06</strain>
    </source>
</reference>
<dbReference type="InterPro" id="IPR055128">
    <property type="entry name" value="HypF_C_2"/>
</dbReference>